<evidence type="ECO:0000313" key="2">
    <source>
        <dbReference type="EMBL" id="SIS09305.1"/>
    </source>
</evidence>
<accession>A0A1N7G9L7</accession>
<dbReference type="OrthoDB" id="252760at2157"/>
<dbReference type="RefSeq" id="WP_076609884.1">
    <property type="nucleotide sequence ID" value="NZ_FTNR01000010.1"/>
</dbReference>
<protein>
    <submittedName>
        <fullName evidence="2">Uncharacterized protein</fullName>
    </submittedName>
</protein>
<dbReference type="Pfam" id="PF24336">
    <property type="entry name" value="DUF7504"/>
    <property type="match status" value="1"/>
</dbReference>
<evidence type="ECO:0000256" key="1">
    <source>
        <dbReference type="SAM" id="MobiDB-lite"/>
    </source>
</evidence>
<dbReference type="STRING" id="308853.SAMN05421752_110152"/>
<feature type="region of interest" description="Disordered" evidence="1">
    <location>
        <begin position="97"/>
        <end position="118"/>
    </location>
</feature>
<sequence>MLSRKDLGGESDEERFTEALSRLKQQGASVLITGSVRAAQRRDISRRLLGQTTAQSRRRVLVSTTGNGHDVSDLLGSDSGPSETLTHVRYATQARSVATSDADSSAMEPITPSIDESPITTTTLSDLGIAISRAIEEFEVQANGLAPAELRIGVDSLVPLLEEYGTERVFKFLHLTNGRVHDTGGMIHYHLPMDRDSDVASILAPLFDIVIELREQNDVCQERWSINDGELRSGWVSVDRL</sequence>
<dbReference type="EMBL" id="FTNR01000010">
    <property type="protein sequence ID" value="SIS09305.1"/>
    <property type="molecule type" value="Genomic_DNA"/>
</dbReference>
<organism evidence="2 3">
    <name type="scientific">Natronorubrum thiooxidans</name>
    <dbReference type="NCBI Taxonomy" id="308853"/>
    <lineage>
        <taxon>Archaea</taxon>
        <taxon>Methanobacteriati</taxon>
        <taxon>Methanobacteriota</taxon>
        <taxon>Stenosarchaea group</taxon>
        <taxon>Halobacteria</taxon>
        <taxon>Halobacteriales</taxon>
        <taxon>Natrialbaceae</taxon>
        <taxon>Natronorubrum</taxon>
    </lineage>
</organism>
<dbReference type="InterPro" id="IPR055927">
    <property type="entry name" value="DUF7504"/>
</dbReference>
<name>A0A1N7G9L7_9EURY</name>
<keyword evidence="3" id="KW-1185">Reference proteome</keyword>
<dbReference type="AlphaFoldDB" id="A0A1N7G9L7"/>
<reference evidence="3" key="1">
    <citation type="submission" date="2017-01" db="EMBL/GenBank/DDBJ databases">
        <authorList>
            <person name="Varghese N."/>
            <person name="Submissions S."/>
        </authorList>
    </citation>
    <scope>NUCLEOTIDE SEQUENCE [LARGE SCALE GENOMIC DNA]</scope>
    <source>
        <strain evidence="3">type strain: HArc-</strain>
    </source>
</reference>
<gene>
    <name evidence="2" type="ORF">SAMN05421752_110152</name>
</gene>
<dbReference type="Proteomes" id="UP000185936">
    <property type="component" value="Unassembled WGS sequence"/>
</dbReference>
<proteinExistence type="predicted"/>
<evidence type="ECO:0000313" key="3">
    <source>
        <dbReference type="Proteomes" id="UP000185936"/>
    </source>
</evidence>